<evidence type="ECO:0000256" key="4">
    <source>
        <dbReference type="ARBA" id="ARBA00023125"/>
    </source>
</evidence>
<keyword evidence="2" id="KW-0805">Transcription regulation</keyword>
<name>A0ABS8DFH1_9FIRM</name>
<accession>A0ABS8DFH1</accession>
<keyword evidence="3" id="KW-0731">Sigma factor</keyword>
<feature type="domain" description="RNA polymerase sigma factor 70 region 4 type 2" evidence="7">
    <location>
        <begin position="121"/>
        <end position="173"/>
    </location>
</feature>
<evidence type="ECO:0000259" key="6">
    <source>
        <dbReference type="Pfam" id="PF04542"/>
    </source>
</evidence>
<keyword evidence="4" id="KW-0238">DNA-binding</keyword>
<dbReference type="InterPro" id="IPR036388">
    <property type="entry name" value="WH-like_DNA-bd_sf"/>
</dbReference>
<gene>
    <name evidence="8" type="ORF">LIZ65_06080</name>
</gene>
<evidence type="ECO:0000256" key="1">
    <source>
        <dbReference type="ARBA" id="ARBA00010641"/>
    </source>
</evidence>
<dbReference type="InterPro" id="IPR014284">
    <property type="entry name" value="RNA_pol_sigma-70_dom"/>
</dbReference>
<dbReference type="Gene3D" id="1.10.10.10">
    <property type="entry name" value="Winged helix-like DNA-binding domain superfamily/Winged helix DNA-binding domain"/>
    <property type="match status" value="1"/>
</dbReference>
<sequence length="183" mass="21918">MRINKENYITQLRRHNEKALEFVLEEYGGLLLSIIRKHLFCLPGLQEECMNDVLFKIWKHIGQFDENRSSFKNWIAGIARYQAIDYLRKHIRDLEQMNLDDIEAGKEDEQLVKLMEEEISEEVESILSCLNQEDRGIFLKLFYEEKDVEEISQELGLKKEIIYNRVSRGKRKIQIWNEKGEEH</sequence>
<dbReference type="InterPro" id="IPR013324">
    <property type="entry name" value="RNA_pol_sigma_r3/r4-like"/>
</dbReference>
<dbReference type="EMBL" id="JAJCIS010000002">
    <property type="protein sequence ID" value="MCB7386852.1"/>
    <property type="molecule type" value="Genomic_DNA"/>
</dbReference>
<organism evidence="8 9">
    <name type="scientific">Bariatricus massiliensis</name>
    <dbReference type="NCBI Taxonomy" id="1745713"/>
    <lineage>
        <taxon>Bacteria</taxon>
        <taxon>Bacillati</taxon>
        <taxon>Bacillota</taxon>
        <taxon>Clostridia</taxon>
        <taxon>Lachnospirales</taxon>
        <taxon>Lachnospiraceae</taxon>
        <taxon>Bariatricus</taxon>
    </lineage>
</organism>
<feature type="domain" description="RNA polymerase sigma-70 region 2" evidence="6">
    <location>
        <begin position="25"/>
        <end position="90"/>
    </location>
</feature>
<evidence type="ECO:0000259" key="7">
    <source>
        <dbReference type="Pfam" id="PF08281"/>
    </source>
</evidence>
<dbReference type="InterPro" id="IPR013325">
    <property type="entry name" value="RNA_pol_sigma_r2"/>
</dbReference>
<dbReference type="Pfam" id="PF04542">
    <property type="entry name" value="Sigma70_r2"/>
    <property type="match status" value="1"/>
</dbReference>
<keyword evidence="5" id="KW-0804">Transcription</keyword>
<evidence type="ECO:0000256" key="2">
    <source>
        <dbReference type="ARBA" id="ARBA00023015"/>
    </source>
</evidence>
<dbReference type="RefSeq" id="WP_066736181.1">
    <property type="nucleotide sequence ID" value="NZ_JAJCIQ010000002.1"/>
</dbReference>
<dbReference type="InterPro" id="IPR039425">
    <property type="entry name" value="RNA_pol_sigma-70-like"/>
</dbReference>
<dbReference type="Pfam" id="PF08281">
    <property type="entry name" value="Sigma70_r4_2"/>
    <property type="match status" value="1"/>
</dbReference>
<dbReference type="PANTHER" id="PTHR43133">
    <property type="entry name" value="RNA POLYMERASE ECF-TYPE SIGMA FACTO"/>
    <property type="match status" value="1"/>
</dbReference>
<dbReference type="SUPFAM" id="SSF88659">
    <property type="entry name" value="Sigma3 and sigma4 domains of RNA polymerase sigma factors"/>
    <property type="match status" value="1"/>
</dbReference>
<dbReference type="NCBIfam" id="TIGR02937">
    <property type="entry name" value="sigma70-ECF"/>
    <property type="match status" value="1"/>
</dbReference>
<dbReference type="Gene3D" id="1.10.1740.10">
    <property type="match status" value="1"/>
</dbReference>
<dbReference type="InterPro" id="IPR007627">
    <property type="entry name" value="RNA_pol_sigma70_r2"/>
</dbReference>
<reference evidence="8 9" key="1">
    <citation type="submission" date="2021-10" db="EMBL/GenBank/DDBJ databases">
        <title>Collection of gut derived symbiotic bacterial strains cultured from healthy donors.</title>
        <authorList>
            <person name="Lin H."/>
            <person name="Littmann E."/>
            <person name="Kohout C."/>
            <person name="Pamer E.G."/>
        </authorList>
    </citation>
    <scope>NUCLEOTIDE SEQUENCE [LARGE SCALE GENOMIC DNA]</scope>
    <source>
        <strain evidence="8 9">DFI.1.165</strain>
    </source>
</reference>
<evidence type="ECO:0000313" key="9">
    <source>
        <dbReference type="Proteomes" id="UP001299546"/>
    </source>
</evidence>
<evidence type="ECO:0000256" key="3">
    <source>
        <dbReference type="ARBA" id="ARBA00023082"/>
    </source>
</evidence>
<dbReference type="PANTHER" id="PTHR43133:SF8">
    <property type="entry name" value="RNA POLYMERASE SIGMA FACTOR HI_1459-RELATED"/>
    <property type="match status" value="1"/>
</dbReference>
<proteinExistence type="inferred from homology"/>
<evidence type="ECO:0000313" key="8">
    <source>
        <dbReference type="EMBL" id="MCB7386852.1"/>
    </source>
</evidence>
<dbReference type="Proteomes" id="UP001299546">
    <property type="component" value="Unassembled WGS sequence"/>
</dbReference>
<keyword evidence="9" id="KW-1185">Reference proteome</keyword>
<comment type="similarity">
    <text evidence="1">Belongs to the sigma-70 factor family. ECF subfamily.</text>
</comment>
<evidence type="ECO:0000256" key="5">
    <source>
        <dbReference type="ARBA" id="ARBA00023163"/>
    </source>
</evidence>
<protein>
    <submittedName>
        <fullName evidence="8">Sigma-70 family RNA polymerase sigma factor</fullName>
    </submittedName>
</protein>
<dbReference type="InterPro" id="IPR013249">
    <property type="entry name" value="RNA_pol_sigma70_r4_t2"/>
</dbReference>
<comment type="caution">
    <text evidence="8">The sequence shown here is derived from an EMBL/GenBank/DDBJ whole genome shotgun (WGS) entry which is preliminary data.</text>
</comment>
<dbReference type="SUPFAM" id="SSF88946">
    <property type="entry name" value="Sigma2 domain of RNA polymerase sigma factors"/>
    <property type="match status" value="1"/>
</dbReference>